<feature type="non-terminal residue" evidence="1">
    <location>
        <position position="1"/>
    </location>
</feature>
<accession>A0A6J4VKU2</accession>
<dbReference type="EMBL" id="CADCWJ010000767">
    <property type="protein sequence ID" value="CAA9582109.1"/>
    <property type="molecule type" value="Genomic_DNA"/>
</dbReference>
<protein>
    <submittedName>
        <fullName evidence="1">Uncharacterized protein</fullName>
    </submittedName>
</protein>
<gene>
    <name evidence="1" type="ORF">AVDCRST_MAG87-3494</name>
</gene>
<dbReference type="AlphaFoldDB" id="A0A6J4VKU2"/>
<feature type="non-terminal residue" evidence="1">
    <location>
        <position position="85"/>
    </location>
</feature>
<name>A0A6J4VKU2_9BACT</name>
<organism evidence="1">
    <name type="scientific">uncultured Thermomicrobiales bacterium</name>
    <dbReference type="NCBI Taxonomy" id="1645740"/>
    <lineage>
        <taxon>Bacteria</taxon>
        <taxon>Pseudomonadati</taxon>
        <taxon>Thermomicrobiota</taxon>
        <taxon>Thermomicrobia</taxon>
        <taxon>Thermomicrobiales</taxon>
        <taxon>environmental samples</taxon>
    </lineage>
</organism>
<reference evidence="1" key="1">
    <citation type="submission" date="2020-02" db="EMBL/GenBank/DDBJ databases">
        <authorList>
            <person name="Meier V. D."/>
        </authorList>
    </citation>
    <scope>NUCLEOTIDE SEQUENCE</scope>
    <source>
        <strain evidence="1">AVDCRST_MAG87</strain>
    </source>
</reference>
<proteinExistence type="predicted"/>
<sequence length="85" mass="9599">GHDRRAFATSITGRAHIDHHDRRLPDRGRADHRIPWWPDRRVDPRRIGLHGRPGPSRSPSPVVDANHLRCRSACAGDLPHGVDLL</sequence>
<evidence type="ECO:0000313" key="1">
    <source>
        <dbReference type="EMBL" id="CAA9582109.1"/>
    </source>
</evidence>